<evidence type="ECO:0000313" key="1">
    <source>
        <dbReference type="EMBL" id="HCL01940.1"/>
    </source>
</evidence>
<sequence length="82" mass="9879">MKYISIAEVLTLNQKIKEAELPYQIHLRDACGKQSLWVECLNEDKNDQNRQMLEDLLKEYFHSLHFTLEYSEDRMNFWIAAK</sequence>
<dbReference type="AlphaFoldDB" id="A0A3D2X454"/>
<evidence type="ECO:0000313" key="2">
    <source>
        <dbReference type="Proteomes" id="UP000262969"/>
    </source>
</evidence>
<reference evidence="1 2" key="1">
    <citation type="journal article" date="2018" name="Nat. Biotechnol.">
        <title>A standardized bacterial taxonomy based on genome phylogeny substantially revises the tree of life.</title>
        <authorList>
            <person name="Parks D.H."/>
            <person name="Chuvochina M."/>
            <person name="Waite D.W."/>
            <person name="Rinke C."/>
            <person name="Skarshewski A."/>
            <person name="Chaumeil P.A."/>
            <person name="Hugenholtz P."/>
        </authorList>
    </citation>
    <scope>NUCLEOTIDE SEQUENCE [LARGE SCALE GENOMIC DNA]</scope>
    <source>
        <strain evidence="1">UBA11728</strain>
    </source>
</reference>
<protein>
    <submittedName>
        <fullName evidence="1">Uncharacterized protein</fullName>
    </submittedName>
</protein>
<gene>
    <name evidence="1" type="ORF">DHW61_05900</name>
</gene>
<comment type="caution">
    <text evidence="1">The sequence shown here is derived from an EMBL/GenBank/DDBJ whole genome shotgun (WGS) entry which is preliminary data.</text>
</comment>
<accession>A0A3D2X454</accession>
<organism evidence="1 2">
    <name type="scientific">Lachnoclostridium phytofermentans</name>
    <dbReference type="NCBI Taxonomy" id="66219"/>
    <lineage>
        <taxon>Bacteria</taxon>
        <taxon>Bacillati</taxon>
        <taxon>Bacillota</taxon>
        <taxon>Clostridia</taxon>
        <taxon>Lachnospirales</taxon>
        <taxon>Lachnospiraceae</taxon>
    </lineage>
</organism>
<dbReference type="EMBL" id="DPVV01000200">
    <property type="protein sequence ID" value="HCL01940.1"/>
    <property type="molecule type" value="Genomic_DNA"/>
</dbReference>
<dbReference type="Proteomes" id="UP000262969">
    <property type="component" value="Unassembled WGS sequence"/>
</dbReference>
<name>A0A3D2X454_9FIRM</name>
<proteinExistence type="predicted"/>